<proteinExistence type="predicted"/>
<keyword evidence="4" id="KW-0786">Thiamine pyrophosphate</keyword>
<evidence type="ECO:0000256" key="4">
    <source>
        <dbReference type="ARBA" id="ARBA00023052"/>
    </source>
</evidence>
<comment type="cofactor">
    <cofactor evidence="1">
        <name>thiamine diphosphate</name>
        <dbReference type="ChEBI" id="CHEBI:58937"/>
    </cofactor>
</comment>
<dbReference type="GO" id="GO:0004739">
    <property type="term" value="F:pyruvate dehydrogenase (acetyl-transferring) activity"/>
    <property type="evidence" value="ECO:0007669"/>
    <property type="project" value="TreeGrafter"/>
</dbReference>
<evidence type="ECO:0000313" key="7">
    <source>
        <dbReference type="EMBL" id="CAI8013926.1"/>
    </source>
</evidence>
<reference evidence="7" key="1">
    <citation type="submission" date="2023-03" db="EMBL/GenBank/DDBJ databases">
        <authorList>
            <person name="Steffen K."/>
            <person name="Cardenas P."/>
        </authorList>
    </citation>
    <scope>NUCLEOTIDE SEQUENCE</scope>
</reference>
<sequence length="390" mass="41934">MVFALETYCPATGRLFRRPHRGGGRRHRRGAEGDQPVSGRGTADLRQILKPRGGNLGKRHRTAEAAKPDLANDDIGEETRLALWRSQLEIRHVEKRAHDLFLQNLVKGTVHLSLGQEAIAAGFAVAMEKGDYSFCTYRGHAHTLARGAPMSGVLGELMARECGLLNGKGGSMHLTSVEHGAMGSYAIIGAHLPIAMGAAWSAQYRGTEQVSVCFFGDGTTNIGAFHEALNMAQVWKLPVIFVCENNLYMEYTPIGDVTAVEHPAADRASAYGMESIIVDGNDADAVYRVAQTAYAKARSGGGPSLIEAKTYRHSGHSRGRPGHLPAGRRSQGMARPGPDPGLPAKAARFRLRGSRDRRHRRRRAGGGRRGDGDGQGLAPAAAGNPRDRGL</sequence>
<protein>
    <submittedName>
        <fullName evidence="7">Acetoin:2,6-dichlorophenolindophenol oxidoreductase subunit alpha</fullName>
    </submittedName>
</protein>
<dbReference type="Proteomes" id="UP001174909">
    <property type="component" value="Unassembled WGS sequence"/>
</dbReference>
<comment type="caution">
    <text evidence="7">The sequence shown here is derived from an EMBL/GenBank/DDBJ whole genome shotgun (WGS) entry which is preliminary data.</text>
</comment>
<evidence type="ECO:0000256" key="5">
    <source>
        <dbReference type="SAM" id="MobiDB-lite"/>
    </source>
</evidence>
<feature type="compositionally biased region" description="Basic residues" evidence="5">
    <location>
        <begin position="15"/>
        <end position="29"/>
    </location>
</feature>
<evidence type="ECO:0000256" key="3">
    <source>
        <dbReference type="ARBA" id="ARBA00023002"/>
    </source>
</evidence>
<dbReference type="InterPro" id="IPR050642">
    <property type="entry name" value="PDH_E1_Alpha_Subunit"/>
</dbReference>
<evidence type="ECO:0000256" key="2">
    <source>
        <dbReference type="ARBA" id="ARBA00022946"/>
    </source>
</evidence>
<evidence type="ECO:0000256" key="1">
    <source>
        <dbReference type="ARBA" id="ARBA00001964"/>
    </source>
</evidence>
<feature type="region of interest" description="Disordered" evidence="5">
    <location>
        <begin position="312"/>
        <end position="390"/>
    </location>
</feature>
<organism evidence="7 8">
    <name type="scientific">Geodia barretti</name>
    <name type="common">Barrett's horny sponge</name>
    <dbReference type="NCBI Taxonomy" id="519541"/>
    <lineage>
        <taxon>Eukaryota</taxon>
        <taxon>Metazoa</taxon>
        <taxon>Porifera</taxon>
        <taxon>Demospongiae</taxon>
        <taxon>Heteroscleromorpha</taxon>
        <taxon>Tetractinellida</taxon>
        <taxon>Astrophorina</taxon>
        <taxon>Geodiidae</taxon>
        <taxon>Geodia</taxon>
    </lineage>
</organism>
<feature type="non-terminal residue" evidence="7">
    <location>
        <position position="390"/>
    </location>
</feature>
<dbReference type="Gene3D" id="3.40.50.970">
    <property type="match status" value="1"/>
</dbReference>
<accession>A0AA35RPC9</accession>
<dbReference type="Pfam" id="PF00676">
    <property type="entry name" value="E1_dh"/>
    <property type="match status" value="1"/>
</dbReference>
<keyword evidence="3" id="KW-0560">Oxidoreductase</keyword>
<gene>
    <name evidence="7" type="ORF">GBAR_LOCUS8766</name>
</gene>
<evidence type="ECO:0000259" key="6">
    <source>
        <dbReference type="Pfam" id="PF00676"/>
    </source>
</evidence>
<dbReference type="CDD" id="cd02000">
    <property type="entry name" value="TPP_E1_PDC_ADC_BCADC"/>
    <property type="match status" value="1"/>
</dbReference>
<dbReference type="InterPro" id="IPR001017">
    <property type="entry name" value="DH_E1"/>
</dbReference>
<keyword evidence="2" id="KW-0809">Transit peptide</keyword>
<dbReference type="GO" id="GO:0006086">
    <property type="term" value="P:pyruvate decarboxylation to acetyl-CoA"/>
    <property type="evidence" value="ECO:0007669"/>
    <property type="project" value="TreeGrafter"/>
</dbReference>
<feature type="domain" description="Dehydrogenase E1 component" evidence="6">
    <location>
        <begin position="90"/>
        <end position="319"/>
    </location>
</feature>
<dbReference type="AlphaFoldDB" id="A0AA35RPC9"/>
<dbReference type="EMBL" id="CASHTH010001311">
    <property type="protein sequence ID" value="CAI8013926.1"/>
    <property type="molecule type" value="Genomic_DNA"/>
</dbReference>
<dbReference type="PANTHER" id="PTHR11516:SF60">
    <property type="entry name" value="PYRUVATE DEHYDROGENASE E1 COMPONENT SUBUNIT ALPHA"/>
    <property type="match status" value="1"/>
</dbReference>
<feature type="compositionally biased region" description="Basic residues" evidence="5">
    <location>
        <begin position="347"/>
        <end position="366"/>
    </location>
</feature>
<dbReference type="InterPro" id="IPR029061">
    <property type="entry name" value="THDP-binding"/>
</dbReference>
<feature type="compositionally biased region" description="Basic residues" evidence="5">
    <location>
        <begin position="312"/>
        <end position="321"/>
    </location>
</feature>
<dbReference type="SUPFAM" id="SSF52518">
    <property type="entry name" value="Thiamin diphosphate-binding fold (THDP-binding)"/>
    <property type="match status" value="1"/>
</dbReference>
<feature type="region of interest" description="Disordered" evidence="5">
    <location>
        <begin position="14"/>
        <end position="71"/>
    </location>
</feature>
<dbReference type="PANTHER" id="PTHR11516">
    <property type="entry name" value="PYRUVATE DEHYDROGENASE E1 COMPONENT, ALPHA SUBUNIT BACTERIAL AND ORGANELLAR"/>
    <property type="match status" value="1"/>
</dbReference>
<keyword evidence="8" id="KW-1185">Reference proteome</keyword>
<name>A0AA35RPC9_GEOBA</name>
<evidence type="ECO:0000313" key="8">
    <source>
        <dbReference type="Proteomes" id="UP001174909"/>
    </source>
</evidence>